<feature type="domain" description="Transposase DDE" evidence="2">
    <location>
        <begin position="24"/>
        <end position="65"/>
    </location>
</feature>
<dbReference type="Pfam" id="PF13751">
    <property type="entry name" value="DDE_Tnp_1_6"/>
    <property type="match status" value="1"/>
</dbReference>
<dbReference type="InterPro" id="IPR025668">
    <property type="entry name" value="Tnp_DDE_dom"/>
</dbReference>
<name>A0AAE1KBD4_PETCI</name>
<reference evidence="3" key="1">
    <citation type="submission" date="2023-10" db="EMBL/GenBank/DDBJ databases">
        <title>Genome assemblies of two species of porcelain crab, Petrolisthes cinctipes and Petrolisthes manimaculis (Anomura: Porcellanidae).</title>
        <authorList>
            <person name="Angst P."/>
        </authorList>
    </citation>
    <scope>NUCLEOTIDE SEQUENCE</scope>
    <source>
        <strain evidence="3">PB745_01</strain>
        <tissue evidence="3">Gill</tissue>
    </source>
</reference>
<feature type="compositionally biased region" description="Basic and acidic residues" evidence="1">
    <location>
        <begin position="7"/>
        <end position="32"/>
    </location>
</feature>
<proteinExistence type="predicted"/>
<feature type="non-terminal residue" evidence="3">
    <location>
        <position position="1"/>
    </location>
</feature>
<evidence type="ECO:0000256" key="1">
    <source>
        <dbReference type="SAM" id="MobiDB-lite"/>
    </source>
</evidence>
<dbReference type="Proteomes" id="UP001286313">
    <property type="component" value="Unassembled WGS sequence"/>
</dbReference>
<gene>
    <name evidence="3" type="ORF">Pcinc_023982</name>
</gene>
<organism evidence="3 4">
    <name type="scientific">Petrolisthes cinctipes</name>
    <name type="common">Flat porcelain crab</name>
    <dbReference type="NCBI Taxonomy" id="88211"/>
    <lineage>
        <taxon>Eukaryota</taxon>
        <taxon>Metazoa</taxon>
        <taxon>Ecdysozoa</taxon>
        <taxon>Arthropoda</taxon>
        <taxon>Crustacea</taxon>
        <taxon>Multicrustacea</taxon>
        <taxon>Malacostraca</taxon>
        <taxon>Eumalacostraca</taxon>
        <taxon>Eucarida</taxon>
        <taxon>Decapoda</taxon>
        <taxon>Pleocyemata</taxon>
        <taxon>Anomura</taxon>
        <taxon>Galatheoidea</taxon>
        <taxon>Porcellanidae</taxon>
        <taxon>Petrolisthes</taxon>
    </lineage>
</organism>
<comment type="caution">
    <text evidence="3">The sequence shown here is derived from an EMBL/GenBank/DDBJ whole genome shotgun (WGS) entry which is preliminary data.</text>
</comment>
<keyword evidence="4" id="KW-1185">Reference proteome</keyword>
<evidence type="ECO:0000313" key="3">
    <source>
        <dbReference type="EMBL" id="KAK3870786.1"/>
    </source>
</evidence>
<dbReference type="EMBL" id="JAWQEG010002606">
    <property type="protein sequence ID" value="KAK3870786.1"/>
    <property type="molecule type" value="Genomic_DNA"/>
</dbReference>
<accession>A0AAE1KBD4</accession>
<evidence type="ECO:0000313" key="4">
    <source>
        <dbReference type="Proteomes" id="UP001286313"/>
    </source>
</evidence>
<sequence length="73" mass="8265">IATGRQKHNDKIPDAPKGRPPKGETAKQEMARRNRTKKGKAEYARRKVIIEPVFGQIKECLGFRNSSCEASRK</sequence>
<protein>
    <recommendedName>
        <fullName evidence="2">Transposase DDE domain-containing protein</fullName>
    </recommendedName>
</protein>
<feature type="region of interest" description="Disordered" evidence="1">
    <location>
        <begin position="1"/>
        <end position="42"/>
    </location>
</feature>
<evidence type="ECO:0000259" key="2">
    <source>
        <dbReference type="Pfam" id="PF13751"/>
    </source>
</evidence>
<dbReference type="AlphaFoldDB" id="A0AAE1KBD4"/>